<evidence type="ECO:0000256" key="4">
    <source>
        <dbReference type="PROSITE-ProRule" id="PRU00175"/>
    </source>
</evidence>
<keyword evidence="8" id="KW-1185">Reference proteome</keyword>
<dbReference type="Gene3D" id="3.30.40.10">
    <property type="entry name" value="Zinc/RING finger domain, C3HC4 (zinc finger)"/>
    <property type="match status" value="1"/>
</dbReference>
<protein>
    <submittedName>
        <fullName evidence="7">G2E3 ligase</fullName>
    </submittedName>
</protein>
<evidence type="ECO:0000259" key="5">
    <source>
        <dbReference type="PROSITE" id="PS50089"/>
    </source>
</evidence>
<dbReference type="InterPro" id="IPR001965">
    <property type="entry name" value="Znf_PHD"/>
</dbReference>
<dbReference type="PANTHER" id="PTHR12420:SF47">
    <property type="entry name" value="PHD FINGER PROTEIN 7"/>
    <property type="match status" value="1"/>
</dbReference>
<reference evidence="7 8" key="1">
    <citation type="submission" date="2019-09" db="EMBL/GenBank/DDBJ databases">
        <title>Bird 10,000 Genomes (B10K) Project - Family phase.</title>
        <authorList>
            <person name="Zhang G."/>
        </authorList>
    </citation>
    <scope>NUCLEOTIDE SEQUENCE [LARGE SCALE GENOMIC DNA]</scope>
    <source>
        <strain evidence="7">B10K-DU-001-24</strain>
        <tissue evidence="7">Muscle</tissue>
    </source>
</reference>
<dbReference type="SMART" id="SM00249">
    <property type="entry name" value="PHD"/>
    <property type="match status" value="2"/>
</dbReference>
<dbReference type="GO" id="GO:0005634">
    <property type="term" value="C:nucleus"/>
    <property type="evidence" value="ECO:0007669"/>
    <property type="project" value="TreeGrafter"/>
</dbReference>
<comment type="caution">
    <text evidence="7">The sequence shown here is derived from an EMBL/GenBank/DDBJ whole genome shotgun (WGS) entry which is preliminary data.</text>
</comment>
<feature type="non-terminal residue" evidence="7">
    <location>
        <position position="133"/>
    </location>
</feature>
<dbReference type="Pfam" id="PF13771">
    <property type="entry name" value="zf-HC5HC2H"/>
    <property type="match status" value="1"/>
</dbReference>
<organism evidence="7 8">
    <name type="scientific">Psilopogon haemacephalus</name>
    <name type="common">coppersmith barbet</name>
    <dbReference type="NCBI Taxonomy" id="2585815"/>
    <lineage>
        <taxon>Eukaryota</taxon>
        <taxon>Metazoa</taxon>
        <taxon>Chordata</taxon>
        <taxon>Craniata</taxon>
        <taxon>Vertebrata</taxon>
        <taxon>Euteleostomi</taxon>
        <taxon>Archelosauria</taxon>
        <taxon>Archosauria</taxon>
        <taxon>Dinosauria</taxon>
        <taxon>Saurischia</taxon>
        <taxon>Theropoda</taxon>
        <taxon>Coelurosauria</taxon>
        <taxon>Aves</taxon>
        <taxon>Neognathae</taxon>
        <taxon>Neoaves</taxon>
        <taxon>Telluraves</taxon>
        <taxon>Coraciimorphae</taxon>
        <taxon>Piciformes</taxon>
        <taxon>Megalaimidae</taxon>
        <taxon>Psilopogon</taxon>
    </lineage>
</organism>
<feature type="non-terminal residue" evidence="7">
    <location>
        <position position="1"/>
    </location>
</feature>
<name>A0A7K9CIB1_9PICI</name>
<evidence type="ECO:0000259" key="6">
    <source>
        <dbReference type="PROSITE" id="PS51805"/>
    </source>
</evidence>
<dbReference type="GO" id="GO:0008270">
    <property type="term" value="F:zinc ion binding"/>
    <property type="evidence" value="ECO:0007669"/>
    <property type="project" value="UniProtKB-KW"/>
</dbReference>
<dbReference type="InterPro" id="IPR034732">
    <property type="entry name" value="EPHD"/>
</dbReference>
<dbReference type="PROSITE" id="PS51805">
    <property type="entry name" value="EPHD"/>
    <property type="match status" value="1"/>
</dbReference>
<dbReference type="EMBL" id="VWZI01021081">
    <property type="protein sequence ID" value="NXG52341.1"/>
    <property type="molecule type" value="Genomic_DNA"/>
</dbReference>
<keyword evidence="7" id="KW-0436">Ligase</keyword>
<dbReference type="PANTHER" id="PTHR12420">
    <property type="entry name" value="PHD FINGER PROTEIN"/>
    <property type="match status" value="1"/>
</dbReference>
<dbReference type="GO" id="GO:0016874">
    <property type="term" value="F:ligase activity"/>
    <property type="evidence" value="ECO:0007669"/>
    <property type="project" value="UniProtKB-KW"/>
</dbReference>
<dbReference type="Proteomes" id="UP000574528">
    <property type="component" value="Unassembled WGS sequence"/>
</dbReference>
<keyword evidence="2 4" id="KW-0863">Zinc-finger</keyword>
<sequence length="133" mass="15218">QRCCVCGSRGAVIICCNPRCKRRFHLPCAVRGRCLTQYYGNYRAFCSHHRLQQAMFRDPEPGTDCLLCLEAVGQRKSFRTTGCPTCQHAWFHRSCVQGHALRAGSTAFQCVLCRDKEDFQAEMLYMGIHIPIR</sequence>
<proteinExistence type="predicted"/>
<dbReference type="InterPro" id="IPR051188">
    <property type="entry name" value="PHD-type_Zinc_Finger"/>
</dbReference>
<accession>A0A7K9CIB1</accession>
<evidence type="ECO:0000313" key="7">
    <source>
        <dbReference type="EMBL" id="NXG52341.1"/>
    </source>
</evidence>
<dbReference type="AlphaFoldDB" id="A0A7K9CIB1"/>
<keyword evidence="1" id="KW-0479">Metal-binding</keyword>
<dbReference type="OrthoDB" id="512616at2759"/>
<evidence type="ECO:0000256" key="1">
    <source>
        <dbReference type="ARBA" id="ARBA00022723"/>
    </source>
</evidence>
<feature type="domain" description="PHD-type" evidence="6">
    <location>
        <begin position="1"/>
        <end position="50"/>
    </location>
</feature>
<dbReference type="InterPro" id="IPR001841">
    <property type="entry name" value="Znf_RING"/>
</dbReference>
<evidence type="ECO:0000256" key="2">
    <source>
        <dbReference type="ARBA" id="ARBA00022771"/>
    </source>
</evidence>
<dbReference type="PROSITE" id="PS50089">
    <property type="entry name" value="ZF_RING_2"/>
    <property type="match status" value="1"/>
</dbReference>
<feature type="domain" description="RING-type" evidence="5">
    <location>
        <begin position="65"/>
        <end position="114"/>
    </location>
</feature>
<evidence type="ECO:0000256" key="3">
    <source>
        <dbReference type="ARBA" id="ARBA00022833"/>
    </source>
</evidence>
<dbReference type="InterPro" id="IPR013083">
    <property type="entry name" value="Znf_RING/FYVE/PHD"/>
</dbReference>
<evidence type="ECO:0000313" key="8">
    <source>
        <dbReference type="Proteomes" id="UP000574528"/>
    </source>
</evidence>
<gene>
    <name evidence="7" type="primary">G2e3_10</name>
    <name evidence="7" type="ORF">PSIHAE_R09163</name>
</gene>
<keyword evidence="3" id="KW-0862">Zinc</keyword>